<comment type="caution">
    <text evidence="2">The sequence shown here is derived from an EMBL/GenBank/DDBJ whole genome shotgun (WGS) entry which is preliminary data.</text>
</comment>
<dbReference type="AlphaFoldDB" id="G9N3A3"/>
<evidence type="ECO:0000256" key="1">
    <source>
        <dbReference type="SAM" id="MobiDB-lite"/>
    </source>
</evidence>
<name>G9N3A3_HYPVG</name>
<proteinExistence type="predicted"/>
<dbReference type="eggNOG" id="ENOG502T5UR">
    <property type="taxonomic scope" value="Eukaryota"/>
</dbReference>
<accession>G9N3A3</accession>
<feature type="compositionally biased region" description="Basic and acidic residues" evidence="1">
    <location>
        <begin position="23"/>
        <end position="36"/>
    </location>
</feature>
<evidence type="ECO:0000313" key="3">
    <source>
        <dbReference type="Proteomes" id="UP000007115"/>
    </source>
</evidence>
<dbReference type="VEuPathDB" id="FungiDB:TRIVIDRAFT_204200"/>
<reference evidence="2 3" key="1">
    <citation type="journal article" date="2011" name="Genome Biol.">
        <title>Comparative genome sequence analysis underscores mycoparasitism as the ancestral life style of Trichoderma.</title>
        <authorList>
            <person name="Kubicek C.P."/>
            <person name="Herrera-Estrella A."/>
            <person name="Seidl-Seiboth V."/>
            <person name="Martinez D.A."/>
            <person name="Druzhinina I.S."/>
            <person name="Thon M."/>
            <person name="Zeilinger S."/>
            <person name="Casas-Flores S."/>
            <person name="Horwitz B.A."/>
            <person name="Mukherjee P.K."/>
            <person name="Mukherjee M."/>
            <person name="Kredics L."/>
            <person name="Alcaraz L.D."/>
            <person name="Aerts A."/>
            <person name="Antal Z."/>
            <person name="Atanasova L."/>
            <person name="Cervantes-Badillo M.G."/>
            <person name="Challacombe J."/>
            <person name="Chertkov O."/>
            <person name="McCluskey K."/>
            <person name="Coulpier F."/>
            <person name="Deshpande N."/>
            <person name="von Doehren H."/>
            <person name="Ebbole D.J."/>
            <person name="Esquivel-Naranjo E.U."/>
            <person name="Fekete E."/>
            <person name="Flipphi M."/>
            <person name="Glaser F."/>
            <person name="Gomez-Rodriguez E.Y."/>
            <person name="Gruber S."/>
            <person name="Han C."/>
            <person name="Henrissat B."/>
            <person name="Hermosa R."/>
            <person name="Hernandez-Onate M."/>
            <person name="Karaffa L."/>
            <person name="Kosti I."/>
            <person name="Le Crom S."/>
            <person name="Lindquist E."/>
            <person name="Lucas S."/>
            <person name="Luebeck M."/>
            <person name="Luebeck P.S."/>
            <person name="Margeot A."/>
            <person name="Metz B."/>
            <person name="Misra M."/>
            <person name="Nevalainen H."/>
            <person name="Omann M."/>
            <person name="Packer N."/>
            <person name="Perrone G."/>
            <person name="Uresti-Rivera E.E."/>
            <person name="Salamov A."/>
            <person name="Schmoll M."/>
            <person name="Seiboth B."/>
            <person name="Shapiro H."/>
            <person name="Sukno S."/>
            <person name="Tamayo-Ramos J.A."/>
            <person name="Tisch D."/>
            <person name="Wiest A."/>
            <person name="Wilkinson H.H."/>
            <person name="Zhang M."/>
            <person name="Coutinho P.M."/>
            <person name="Kenerley C.M."/>
            <person name="Monte E."/>
            <person name="Baker S.E."/>
            <person name="Grigoriev I.V."/>
        </authorList>
    </citation>
    <scope>NUCLEOTIDE SEQUENCE [LARGE SCALE GENOMIC DNA]</scope>
    <source>
        <strain evidence="3">Gv29-8 / FGSC 10586</strain>
    </source>
</reference>
<organism evidence="2 3">
    <name type="scientific">Hypocrea virens (strain Gv29-8 / FGSC 10586)</name>
    <name type="common">Gliocladium virens</name>
    <name type="synonym">Trichoderma virens</name>
    <dbReference type="NCBI Taxonomy" id="413071"/>
    <lineage>
        <taxon>Eukaryota</taxon>
        <taxon>Fungi</taxon>
        <taxon>Dikarya</taxon>
        <taxon>Ascomycota</taxon>
        <taxon>Pezizomycotina</taxon>
        <taxon>Sordariomycetes</taxon>
        <taxon>Hypocreomycetidae</taxon>
        <taxon>Hypocreales</taxon>
        <taxon>Hypocreaceae</taxon>
        <taxon>Trichoderma</taxon>
    </lineage>
</organism>
<keyword evidence="3" id="KW-1185">Reference proteome</keyword>
<sequence length="348" mass="40309">MSSSQTTQVPSTTSHPSQQSDSSLRKAETMTEDHPSADLFLVISRAAAQRQRESIQQREKQQLLERKWKEEHVLKPQRAREEEAEAEEKTKKLIAELFEKELNGWREKRFKAEARNYLSRAEVDAEVQRLVEAVVQGIGMDKRRMEDGTEESHDVWRERMVDLRKQIYRVWNDNEDRIRMGLPQYVEGYPVREGICPPKFTAGERQKMSGLGGCLQCEVKRLACSMSVQARGSGKDLKNRGCKRCEADGDRCIIQCELELVEEGQEEGQDQEGKDKEKKVGHIWDWWDGAPDREPDTDSVAEAVEMWERRRRGARLEPVGGVLQWIEYMRGAFGNKYESKLCIVYQTQ</sequence>
<feature type="compositionally biased region" description="Low complexity" evidence="1">
    <location>
        <begin position="1"/>
        <end position="22"/>
    </location>
</feature>
<dbReference type="RefSeq" id="XP_013952986.1">
    <property type="nucleotide sequence ID" value="XM_014097511.1"/>
</dbReference>
<dbReference type="GeneID" id="25790284"/>
<dbReference type="OrthoDB" id="5093197at2759"/>
<gene>
    <name evidence="2" type="ORF">TRIVIDRAFT_204200</name>
</gene>
<dbReference type="Proteomes" id="UP000007115">
    <property type="component" value="Unassembled WGS sequence"/>
</dbReference>
<dbReference type="EMBL" id="ABDF02000085">
    <property type="protein sequence ID" value="EHK18787.1"/>
    <property type="molecule type" value="Genomic_DNA"/>
</dbReference>
<protein>
    <submittedName>
        <fullName evidence="2">Uncharacterized protein</fullName>
    </submittedName>
</protein>
<dbReference type="InParanoid" id="G9N3A3"/>
<dbReference type="HOGENOM" id="CLU_797085_0_0_1"/>
<dbReference type="OMA" id="RGCKRCE"/>
<feature type="region of interest" description="Disordered" evidence="1">
    <location>
        <begin position="1"/>
        <end position="36"/>
    </location>
</feature>
<evidence type="ECO:0000313" key="2">
    <source>
        <dbReference type="EMBL" id="EHK18787.1"/>
    </source>
</evidence>